<evidence type="ECO:0000313" key="2">
    <source>
        <dbReference type="EMBL" id="ETR66412.1"/>
    </source>
</evidence>
<accession>A0A1V1NUZ1</accession>
<dbReference type="AlphaFoldDB" id="A0A1V1NUZ1"/>
<evidence type="ECO:0000259" key="1">
    <source>
        <dbReference type="Pfam" id="PF19998"/>
    </source>
</evidence>
<comment type="caution">
    <text evidence="2">The sequence shown here is derived from an EMBL/GenBank/DDBJ whole genome shotgun (WGS) entry which is preliminary data.</text>
</comment>
<feature type="non-terminal residue" evidence="2">
    <location>
        <position position="188"/>
    </location>
</feature>
<feature type="domain" description="FtsH ternary system" evidence="1">
    <location>
        <begin position="20"/>
        <end position="187"/>
    </location>
</feature>
<name>A0A1V1NUZ1_9BACT</name>
<evidence type="ECO:0000313" key="3">
    <source>
        <dbReference type="Proteomes" id="UP000189670"/>
    </source>
</evidence>
<reference evidence="3" key="1">
    <citation type="submission" date="2012-11" db="EMBL/GenBank/DDBJ databases">
        <authorList>
            <person name="Lucero-Rivera Y.E."/>
            <person name="Tovar-Ramirez D."/>
        </authorList>
    </citation>
    <scope>NUCLEOTIDE SEQUENCE [LARGE SCALE GENOMIC DNA]</scope>
    <source>
        <strain evidence="3">Araruama</strain>
    </source>
</reference>
<protein>
    <recommendedName>
        <fullName evidence="1">FtsH ternary system domain-containing protein</fullName>
    </recommendedName>
</protein>
<dbReference type="InterPro" id="IPR045480">
    <property type="entry name" value="fvmX1"/>
</dbReference>
<proteinExistence type="predicted"/>
<dbReference type="Proteomes" id="UP000189670">
    <property type="component" value="Unassembled WGS sequence"/>
</dbReference>
<gene>
    <name evidence="2" type="ORF">OMM_12830</name>
</gene>
<dbReference type="EMBL" id="ATBP01002005">
    <property type="protein sequence ID" value="ETR66412.1"/>
    <property type="molecule type" value="Genomic_DNA"/>
</dbReference>
<organism evidence="2 3">
    <name type="scientific">Candidatus Magnetoglobus multicellularis str. Araruama</name>
    <dbReference type="NCBI Taxonomy" id="890399"/>
    <lineage>
        <taxon>Bacteria</taxon>
        <taxon>Pseudomonadati</taxon>
        <taxon>Thermodesulfobacteriota</taxon>
        <taxon>Desulfobacteria</taxon>
        <taxon>Desulfobacterales</taxon>
        <taxon>Desulfobacteraceae</taxon>
        <taxon>Candidatus Magnetoglobus</taxon>
    </lineage>
</organism>
<sequence length="188" mass="20314">MSAMKTARDVIHWAISPDGPPPQGDLFDLDHLLTVDSNMSNLLSDFAGLSATRLGLIPPVSDTTDRISADILCLAAAIGGMTFQLEAAMKLLDAIPSPDNHWQRIVCHGLIFPVIQSHFLPAPQAEALLMQSPLTAVLFLPPKGGEDAAINLCKKLINIPQGRKLLIQHFADPESHAGQLSWRGRLMA</sequence>
<dbReference type="Pfam" id="PF19998">
    <property type="entry name" value="fvmX1"/>
    <property type="match status" value="1"/>
</dbReference>